<evidence type="ECO:0000313" key="2">
    <source>
        <dbReference type="EMBL" id="AIB12264.1"/>
    </source>
</evidence>
<protein>
    <submittedName>
        <fullName evidence="2">Uncharacterized protein</fullName>
    </submittedName>
</protein>
<gene>
    <name evidence="2" type="ORF">ABAZ39_09675</name>
</gene>
<evidence type="ECO:0000256" key="1">
    <source>
        <dbReference type="SAM" id="MobiDB-lite"/>
    </source>
</evidence>
<dbReference type="Proteomes" id="UP000027186">
    <property type="component" value="Chromosome"/>
</dbReference>
<proteinExistence type="predicted"/>
<evidence type="ECO:0000313" key="3">
    <source>
        <dbReference type="Proteomes" id="UP000027186"/>
    </source>
</evidence>
<name>A0A060DN32_9PROT</name>
<dbReference type="AlphaFoldDB" id="A0A060DN32"/>
<accession>A0A060DN32</accession>
<reference evidence="2 3" key="1">
    <citation type="journal article" date="2014" name="Genome Announc.">
        <title>Complete Genome Sequence of the Model Rhizosphere Strain Azospirillum brasilense Az39, Successfully Applied in Agriculture.</title>
        <authorList>
            <person name="Rivera D."/>
            <person name="Revale S."/>
            <person name="Molina R."/>
            <person name="Gualpa J."/>
            <person name="Puente M."/>
            <person name="Maroniche G."/>
            <person name="Paris G."/>
            <person name="Baker D."/>
            <person name="Clavijo B."/>
            <person name="McLay K."/>
            <person name="Spaepen S."/>
            <person name="Perticari A."/>
            <person name="Vazquez M."/>
            <person name="Wisniewski-Dye F."/>
            <person name="Watkins C."/>
            <person name="Martinez-Abarca F."/>
            <person name="Vanderleyden J."/>
            <person name="Cassan F."/>
        </authorList>
    </citation>
    <scope>NUCLEOTIDE SEQUENCE [LARGE SCALE GENOMIC DNA]</scope>
    <source>
        <strain evidence="2 3">Az39</strain>
    </source>
</reference>
<feature type="compositionally biased region" description="Polar residues" evidence="1">
    <location>
        <begin position="36"/>
        <end position="47"/>
    </location>
</feature>
<dbReference type="KEGG" id="abq:ABAZ39_09675"/>
<sequence>MTAGSVGNPLVLTSVAMHKFGPAVADRLGGRTLASTASGIQANSSASRRNDRLIHASTSRRRRRT</sequence>
<organism evidence="2 3">
    <name type="scientific">Azospirillum argentinense</name>
    <dbReference type="NCBI Taxonomy" id="2970906"/>
    <lineage>
        <taxon>Bacteria</taxon>
        <taxon>Pseudomonadati</taxon>
        <taxon>Pseudomonadota</taxon>
        <taxon>Alphaproteobacteria</taxon>
        <taxon>Rhodospirillales</taxon>
        <taxon>Azospirillaceae</taxon>
        <taxon>Azospirillum</taxon>
    </lineage>
</organism>
<feature type="region of interest" description="Disordered" evidence="1">
    <location>
        <begin position="36"/>
        <end position="65"/>
    </location>
</feature>
<dbReference type="EMBL" id="CP007793">
    <property type="protein sequence ID" value="AIB12264.1"/>
    <property type="molecule type" value="Genomic_DNA"/>
</dbReference>